<evidence type="ECO:0000313" key="2">
    <source>
        <dbReference type="Proteomes" id="UP000050741"/>
    </source>
</evidence>
<proteinExistence type="predicted"/>
<evidence type="ECO:0000256" key="1">
    <source>
        <dbReference type="SAM" id="Coils"/>
    </source>
</evidence>
<sequence length="256" mass="29514">MDATEYKDVKKVYENFQNTKAYKEFKQEKANISKKDLTNLFKEIDAMADRLVIDAKVAAADSEFEVPYSLEVELNNGSKTTYFEECFNKKLLETKDSFAKQKGNESLQKCLTEINSELFNKVYKKLLSIAAYTSMISLHGSIIKEFFENYESTEVANDLMKKCKEKVEENKKANEKAYNESKEICEAYGNCLCGFICGFFICAPACPLFCAVCTLSACAESRQKLKFNKAYQAKLIEFYEALKEHTWKKKPVYSRW</sequence>
<protein>
    <submittedName>
        <fullName evidence="3">Uncharacterized protein</fullName>
    </submittedName>
</protein>
<accession>A0A183C4S1</accession>
<keyword evidence="1" id="KW-0175">Coiled coil</keyword>
<keyword evidence="2" id="KW-1185">Reference proteome</keyword>
<organism evidence="2 3">
    <name type="scientific">Globodera pallida</name>
    <name type="common">Potato cyst nematode worm</name>
    <name type="synonym">Heterodera pallida</name>
    <dbReference type="NCBI Taxonomy" id="36090"/>
    <lineage>
        <taxon>Eukaryota</taxon>
        <taxon>Metazoa</taxon>
        <taxon>Ecdysozoa</taxon>
        <taxon>Nematoda</taxon>
        <taxon>Chromadorea</taxon>
        <taxon>Rhabditida</taxon>
        <taxon>Tylenchina</taxon>
        <taxon>Tylenchomorpha</taxon>
        <taxon>Tylenchoidea</taxon>
        <taxon>Heteroderidae</taxon>
        <taxon>Heteroderinae</taxon>
        <taxon>Globodera</taxon>
    </lineage>
</organism>
<dbReference type="AlphaFoldDB" id="A0A183C4S1"/>
<name>A0A183C4S1_GLOPA</name>
<dbReference type="WBParaSite" id="GPLIN_000786500">
    <property type="protein sequence ID" value="GPLIN_000786500"/>
    <property type="gene ID" value="GPLIN_000786500"/>
</dbReference>
<reference evidence="3" key="2">
    <citation type="submission" date="2016-06" db="UniProtKB">
        <authorList>
            <consortium name="WormBaseParasite"/>
        </authorList>
    </citation>
    <scope>IDENTIFICATION</scope>
</reference>
<feature type="coiled-coil region" evidence="1">
    <location>
        <begin position="156"/>
        <end position="184"/>
    </location>
</feature>
<reference evidence="2" key="1">
    <citation type="submission" date="2014-05" db="EMBL/GenBank/DDBJ databases">
        <title>The genome and life-stage specific transcriptomes of Globodera pallida elucidate key aspects of plant parasitism by a cyst nematode.</title>
        <authorList>
            <person name="Cotton J.A."/>
            <person name="Lilley C.J."/>
            <person name="Jones L.M."/>
            <person name="Kikuchi T."/>
            <person name="Reid A.J."/>
            <person name="Thorpe P."/>
            <person name="Tsai I.J."/>
            <person name="Beasley H."/>
            <person name="Blok V."/>
            <person name="Cock P.J.A."/>
            <person name="Van den Akker S.E."/>
            <person name="Holroyd N."/>
            <person name="Hunt M."/>
            <person name="Mantelin S."/>
            <person name="Naghra H."/>
            <person name="Pain A."/>
            <person name="Palomares-Rius J.E."/>
            <person name="Zarowiecki M."/>
            <person name="Berriman M."/>
            <person name="Jones J.T."/>
            <person name="Urwin P.E."/>
        </authorList>
    </citation>
    <scope>NUCLEOTIDE SEQUENCE [LARGE SCALE GENOMIC DNA]</scope>
    <source>
        <strain evidence="2">Lindley</strain>
    </source>
</reference>
<evidence type="ECO:0000313" key="3">
    <source>
        <dbReference type="WBParaSite" id="GPLIN_000786500"/>
    </source>
</evidence>
<dbReference type="Proteomes" id="UP000050741">
    <property type="component" value="Unassembled WGS sequence"/>
</dbReference>